<dbReference type="InterPro" id="IPR053138">
    <property type="entry name" value="N-alpha-Ac-DABA_deacetylase"/>
</dbReference>
<dbReference type="AlphaFoldDB" id="B9X9P4"/>
<sequence>MLVIRKIFDENGIGMDGELESRAACRLMRENGRRSIHHLLEPLFQHKSIEVNFLPTFEVKGEPYSIPRFVFRGPNSHDPIRLGIFAAIHGDEPAGTLALIRFLLDLAEAPELAQNYVICAYPICNPTGFEDNTRHSRRGLDLNREFWKSSVEAEVQHLEHELRSLHFNGIIQLHADDTSDGIYGFVRGCTLTRNLLRPALIEAGKVLPRNCHPLIDGFAAQDSIIYGSYDGVLAAPSDVIPIPFEIIFETPHLASVDLQVKALDVFLRTVLTEYRQLISFAQNI</sequence>
<dbReference type="Gene3D" id="3.40.630.10">
    <property type="entry name" value="Zn peptidases"/>
    <property type="match status" value="1"/>
</dbReference>
<evidence type="ECO:0000256" key="3">
    <source>
        <dbReference type="ARBA" id="ARBA00022801"/>
    </source>
</evidence>
<keyword evidence="4" id="KW-0862">Zinc</keyword>
<evidence type="ECO:0000313" key="6">
    <source>
        <dbReference type="EMBL" id="EEF63215.1"/>
    </source>
</evidence>
<keyword evidence="3" id="KW-0378">Hydrolase</keyword>
<comment type="caution">
    <text evidence="6">The sequence shown here is derived from an EMBL/GenBank/DDBJ whole genome shotgun (WGS) entry which is preliminary data.</text>
</comment>
<evidence type="ECO:0000256" key="4">
    <source>
        <dbReference type="ARBA" id="ARBA00022833"/>
    </source>
</evidence>
<keyword evidence="7" id="KW-1185">Reference proteome</keyword>
<proteinExistence type="predicted"/>
<gene>
    <name evidence="6" type="ORF">Cflav_PD5850</name>
</gene>
<comment type="cofactor">
    <cofactor evidence="1">
        <name>Zn(2+)</name>
        <dbReference type="ChEBI" id="CHEBI:29105"/>
    </cofactor>
</comment>
<dbReference type="OrthoDB" id="184972at2"/>
<dbReference type="STRING" id="320771.Cflav_PD5850"/>
<keyword evidence="2" id="KW-0479">Metal-binding</keyword>
<evidence type="ECO:0000313" key="7">
    <source>
        <dbReference type="Proteomes" id="UP000003688"/>
    </source>
</evidence>
<evidence type="ECO:0000256" key="2">
    <source>
        <dbReference type="ARBA" id="ARBA00022723"/>
    </source>
</evidence>
<reference evidence="6 7" key="1">
    <citation type="journal article" date="2011" name="J. Bacteriol.">
        <title>Genome sequence of 'Pedosphaera parvula' Ellin514, an aerobic Verrucomicrobial isolate from pasture soil.</title>
        <authorList>
            <person name="Kant R."/>
            <person name="van Passel M.W."/>
            <person name="Sangwan P."/>
            <person name="Palva A."/>
            <person name="Lucas S."/>
            <person name="Copeland A."/>
            <person name="Lapidus A."/>
            <person name="Glavina Del Rio T."/>
            <person name="Dalin E."/>
            <person name="Tice H."/>
            <person name="Bruce D."/>
            <person name="Goodwin L."/>
            <person name="Pitluck S."/>
            <person name="Chertkov O."/>
            <person name="Larimer F.W."/>
            <person name="Land M.L."/>
            <person name="Hauser L."/>
            <person name="Brettin T.S."/>
            <person name="Detter J.C."/>
            <person name="Han S."/>
            <person name="de Vos W.M."/>
            <person name="Janssen P.H."/>
            <person name="Smidt H."/>
        </authorList>
    </citation>
    <scope>NUCLEOTIDE SEQUENCE [LARGE SCALE GENOMIC DNA]</scope>
    <source>
        <strain evidence="6 7">Ellin514</strain>
    </source>
</reference>
<dbReference type="Proteomes" id="UP000003688">
    <property type="component" value="Unassembled WGS sequence"/>
</dbReference>
<name>B9X9P4_PEDPL</name>
<dbReference type="GO" id="GO:0046872">
    <property type="term" value="F:metal ion binding"/>
    <property type="evidence" value="ECO:0007669"/>
    <property type="project" value="UniProtKB-KW"/>
</dbReference>
<evidence type="ECO:0000256" key="1">
    <source>
        <dbReference type="ARBA" id="ARBA00001947"/>
    </source>
</evidence>
<dbReference type="InterPro" id="IPR055438">
    <property type="entry name" value="AstE_AspA_cat"/>
</dbReference>
<dbReference type="SUPFAM" id="SSF53187">
    <property type="entry name" value="Zn-dependent exopeptidases"/>
    <property type="match status" value="1"/>
</dbReference>
<dbReference type="RefSeq" id="WP_007412522.1">
    <property type="nucleotide sequence ID" value="NZ_ABOX02000001.1"/>
</dbReference>
<organism evidence="6 7">
    <name type="scientific">Pedosphaera parvula (strain Ellin514)</name>
    <dbReference type="NCBI Taxonomy" id="320771"/>
    <lineage>
        <taxon>Bacteria</taxon>
        <taxon>Pseudomonadati</taxon>
        <taxon>Verrucomicrobiota</taxon>
        <taxon>Pedosphaerae</taxon>
        <taxon>Pedosphaerales</taxon>
        <taxon>Pedosphaeraceae</taxon>
        <taxon>Pedosphaera</taxon>
    </lineage>
</organism>
<dbReference type="Pfam" id="PF24827">
    <property type="entry name" value="AstE_AspA_cat"/>
    <property type="match status" value="1"/>
</dbReference>
<dbReference type="PANTHER" id="PTHR37326:SF1">
    <property type="entry name" value="BLL3975 PROTEIN"/>
    <property type="match status" value="1"/>
</dbReference>
<dbReference type="EMBL" id="ABOX02000001">
    <property type="protein sequence ID" value="EEF63215.1"/>
    <property type="molecule type" value="Genomic_DNA"/>
</dbReference>
<dbReference type="GO" id="GO:0016788">
    <property type="term" value="F:hydrolase activity, acting on ester bonds"/>
    <property type="evidence" value="ECO:0007669"/>
    <property type="project" value="InterPro"/>
</dbReference>
<evidence type="ECO:0000259" key="5">
    <source>
        <dbReference type="Pfam" id="PF24827"/>
    </source>
</evidence>
<feature type="domain" description="Succinylglutamate desuccinylase/Aspartoacylase catalytic" evidence="5">
    <location>
        <begin position="81"/>
        <end position="186"/>
    </location>
</feature>
<protein>
    <recommendedName>
        <fullName evidence="5">Succinylglutamate desuccinylase/Aspartoacylase catalytic domain-containing protein</fullName>
    </recommendedName>
</protein>
<accession>B9X9P4</accession>
<dbReference type="PANTHER" id="PTHR37326">
    <property type="entry name" value="BLL3975 PROTEIN"/>
    <property type="match status" value="1"/>
</dbReference>